<accession>A0A8S1B8Q7</accession>
<evidence type="ECO:0000313" key="10">
    <source>
        <dbReference type="EMBL" id="CAB3255153.1"/>
    </source>
</evidence>
<protein>
    <recommendedName>
        <fullName evidence="9">Major facilitator superfamily (MFS) profile domain-containing protein</fullName>
    </recommendedName>
</protein>
<evidence type="ECO:0000256" key="6">
    <source>
        <dbReference type="ARBA" id="ARBA00022989"/>
    </source>
</evidence>
<dbReference type="Gene3D" id="1.20.1250.20">
    <property type="entry name" value="MFS general substrate transporter like domains"/>
    <property type="match status" value="1"/>
</dbReference>
<comment type="caution">
    <text evidence="10">The sequence shown here is derived from an EMBL/GenBank/DDBJ whole genome shotgun (WGS) entry which is preliminary data.</text>
</comment>
<dbReference type="InterPro" id="IPR005829">
    <property type="entry name" value="Sugar_transporter_CS"/>
</dbReference>
<feature type="transmembrane region" description="Helical" evidence="8">
    <location>
        <begin position="294"/>
        <end position="314"/>
    </location>
</feature>
<feature type="domain" description="Major facilitator superfamily (MFS) profile" evidence="9">
    <location>
        <begin position="17"/>
        <end position="446"/>
    </location>
</feature>
<dbReference type="InterPro" id="IPR020846">
    <property type="entry name" value="MFS_dom"/>
</dbReference>
<dbReference type="GO" id="GO:0005886">
    <property type="term" value="C:plasma membrane"/>
    <property type="evidence" value="ECO:0007669"/>
    <property type="project" value="UniProtKB-SubCell"/>
</dbReference>
<dbReference type="AlphaFoldDB" id="A0A8S1B8Q7"/>
<keyword evidence="7 8" id="KW-0472">Membrane</keyword>
<dbReference type="EMBL" id="CADEBC010000570">
    <property type="protein sequence ID" value="CAB3255153.1"/>
    <property type="molecule type" value="Genomic_DNA"/>
</dbReference>
<name>A0A8S1B8Q7_ARCPL</name>
<keyword evidence="6 8" id="KW-1133">Transmembrane helix</keyword>
<feature type="transmembrane region" description="Helical" evidence="8">
    <location>
        <begin position="15"/>
        <end position="38"/>
    </location>
</feature>
<feature type="transmembrane region" description="Helical" evidence="8">
    <location>
        <begin position="321"/>
        <end position="343"/>
    </location>
</feature>
<dbReference type="Proteomes" id="UP000494106">
    <property type="component" value="Unassembled WGS sequence"/>
</dbReference>
<feature type="transmembrane region" description="Helical" evidence="8">
    <location>
        <begin position="414"/>
        <end position="442"/>
    </location>
</feature>
<dbReference type="InterPro" id="IPR050549">
    <property type="entry name" value="MFS_Trehalose_Transporter"/>
</dbReference>
<gene>
    <name evidence="10" type="ORF">APLA_LOCUS14735</name>
</gene>
<organism evidence="10 11">
    <name type="scientific">Arctia plantaginis</name>
    <name type="common">Wood tiger moth</name>
    <name type="synonym">Phalaena plantaginis</name>
    <dbReference type="NCBI Taxonomy" id="874455"/>
    <lineage>
        <taxon>Eukaryota</taxon>
        <taxon>Metazoa</taxon>
        <taxon>Ecdysozoa</taxon>
        <taxon>Arthropoda</taxon>
        <taxon>Hexapoda</taxon>
        <taxon>Insecta</taxon>
        <taxon>Pterygota</taxon>
        <taxon>Neoptera</taxon>
        <taxon>Endopterygota</taxon>
        <taxon>Lepidoptera</taxon>
        <taxon>Glossata</taxon>
        <taxon>Ditrysia</taxon>
        <taxon>Noctuoidea</taxon>
        <taxon>Erebidae</taxon>
        <taxon>Arctiinae</taxon>
        <taxon>Arctia</taxon>
    </lineage>
</organism>
<dbReference type="PANTHER" id="PTHR48021:SF68">
    <property type="entry name" value="MAJOR FACILITATOR SUPERFAMILY (MFS) PROFILE DOMAIN-CONTAINING PROTEIN"/>
    <property type="match status" value="1"/>
</dbReference>
<keyword evidence="2" id="KW-0813">Transport</keyword>
<dbReference type="InterPro" id="IPR036259">
    <property type="entry name" value="MFS_trans_sf"/>
</dbReference>
<evidence type="ECO:0000256" key="7">
    <source>
        <dbReference type="ARBA" id="ARBA00023136"/>
    </source>
</evidence>
<evidence type="ECO:0000256" key="3">
    <source>
        <dbReference type="ARBA" id="ARBA00022475"/>
    </source>
</evidence>
<feature type="transmembrane region" description="Helical" evidence="8">
    <location>
        <begin position="143"/>
        <end position="166"/>
    </location>
</feature>
<feature type="transmembrane region" description="Helical" evidence="8">
    <location>
        <begin position="85"/>
        <end position="105"/>
    </location>
</feature>
<dbReference type="PANTHER" id="PTHR48021">
    <property type="match status" value="1"/>
</dbReference>
<feature type="transmembrane region" description="Helical" evidence="8">
    <location>
        <begin position="256"/>
        <end position="282"/>
    </location>
</feature>
<evidence type="ECO:0000256" key="8">
    <source>
        <dbReference type="SAM" id="Phobius"/>
    </source>
</evidence>
<evidence type="ECO:0000313" key="11">
    <source>
        <dbReference type="Proteomes" id="UP000494106"/>
    </source>
</evidence>
<keyword evidence="5 8" id="KW-0812">Transmembrane</keyword>
<dbReference type="GO" id="GO:0022857">
    <property type="term" value="F:transmembrane transporter activity"/>
    <property type="evidence" value="ECO:0007669"/>
    <property type="project" value="InterPro"/>
</dbReference>
<feature type="transmembrane region" description="Helical" evidence="8">
    <location>
        <begin position="172"/>
        <end position="189"/>
    </location>
</feature>
<keyword evidence="3" id="KW-1003">Cell membrane</keyword>
<reference evidence="10 11" key="1">
    <citation type="submission" date="2020-04" db="EMBL/GenBank/DDBJ databases">
        <authorList>
            <person name="Wallbank WR R."/>
            <person name="Pardo Diaz C."/>
            <person name="Kozak K."/>
            <person name="Martin S."/>
            <person name="Jiggins C."/>
            <person name="Moest M."/>
            <person name="Warren A I."/>
            <person name="Byers J.R.P. K."/>
            <person name="Montejo-Kovacevich G."/>
            <person name="Yen C E."/>
        </authorList>
    </citation>
    <scope>NUCLEOTIDE SEQUENCE [LARGE SCALE GENOMIC DNA]</scope>
</reference>
<evidence type="ECO:0000256" key="5">
    <source>
        <dbReference type="ARBA" id="ARBA00022692"/>
    </source>
</evidence>
<evidence type="ECO:0000256" key="1">
    <source>
        <dbReference type="ARBA" id="ARBA00004651"/>
    </source>
</evidence>
<sequence length="480" mass="54028">MAGNKPGVSPFLKQCFVTLAVGMNLIAHGCVTGFPAILLPQLHHPDSTIVSSKTTDSWIASVFAITLLIGNFLTPGIMDRFGRKIAHYIVSALSVIAWFMTSLAGNVEVIIVGRIIGGISFGMMLPLRSILIGEYSSPKYRGSFLSIISVTLSLGMFYVHLLGSVLSWSKTALIVFFLPLSSFIMTYFIPESPSYLVLRGRYDDCRKAFRWLRSDIEEEELENMIRAKIEFNQTTKHKKKFDLLGNIRKQEFYKPILLMMHMHAITQICGAPVTATFTTTIIELIVNPNVNAEAWMVFLDIERILVSILAIFVVNKIKRRTMVLTTTAICTASIFGIACYVYAKTLGLLTHDILWIPAVLMFIQFFTMAIGPMSMTFIIAGEVFPLRYRSIGGTISFISTSANIFWLLKTFPVLVASIGISGTYLLYAILMVYCLIVIWFLLPETKDKTLQEIEDEYRGKMIIKDEEEIYRLKNVDNEKS</sequence>
<feature type="transmembrane region" description="Helical" evidence="8">
    <location>
        <begin position="355"/>
        <end position="379"/>
    </location>
</feature>
<dbReference type="SUPFAM" id="SSF103473">
    <property type="entry name" value="MFS general substrate transporter"/>
    <property type="match status" value="1"/>
</dbReference>
<dbReference type="PROSITE" id="PS50850">
    <property type="entry name" value="MFS"/>
    <property type="match status" value="1"/>
</dbReference>
<dbReference type="FunFam" id="1.20.1250.20:FF:000218">
    <property type="entry name" value="facilitated trehalose transporter Tret1"/>
    <property type="match status" value="1"/>
</dbReference>
<comment type="subcellular location">
    <subcellularLocation>
        <location evidence="1">Cell membrane</location>
        <topology evidence="1">Multi-pass membrane protein</topology>
    </subcellularLocation>
</comment>
<keyword evidence="4" id="KW-0762">Sugar transport</keyword>
<dbReference type="InterPro" id="IPR005828">
    <property type="entry name" value="MFS_sugar_transport-like"/>
</dbReference>
<keyword evidence="11" id="KW-1185">Reference proteome</keyword>
<dbReference type="OrthoDB" id="4142200at2759"/>
<evidence type="ECO:0000256" key="4">
    <source>
        <dbReference type="ARBA" id="ARBA00022597"/>
    </source>
</evidence>
<feature type="transmembrane region" description="Helical" evidence="8">
    <location>
        <begin position="391"/>
        <end position="408"/>
    </location>
</feature>
<evidence type="ECO:0000259" key="9">
    <source>
        <dbReference type="PROSITE" id="PS50850"/>
    </source>
</evidence>
<feature type="transmembrane region" description="Helical" evidence="8">
    <location>
        <begin position="111"/>
        <end position="131"/>
    </location>
</feature>
<dbReference type="PROSITE" id="PS00217">
    <property type="entry name" value="SUGAR_TRANSPORT_2"/>
    <property type="match status" value="1"/>
</dbReference>
<proteinExistence type="predicted"/>
<feature type="transmembrane region" description="Helical" evidence="8">
    <location>
        <begin position="58"/>
        <end position="78"/>
    </location>
</feature>
<evidence type="ECO:0000256" key="2">
    <source>
        <dbReference type="ARBA" id="ARBA00022448"/>
    </source>
</evidence>
<dbReference type="Pfam" id="PF00083">
    <property type="entry name" value="Sugar_tr"/>
    <property type="match status" value="1"/>
</dbReference>